<dbReference type="Proteomes" id="UP001385892">
    <property type="component" value="Unassembled WGS sequence"/>
</dbReference>
<proteinExistence type="predicted"/>
<accession>A0ABU8WR39</accession>
<dbReference type="PIRSF" id="PIRSF034586">
    <property type="entry name" value="Vir_effector_SfrC"/>
    <property type="match status" value="1"/>
</dbReference>
<name>A0ABU8WR39_9BURK</name>
<keyword evidence="3" id="KW-1185">Reference proteome</keyword>
<reference evidence="2 3" key="1">
    <citation type="submission" date="2024-03" db="EMBL/GenBank/DDBJ databases">
        <title>Novel species of the genus Variovorax.</title>
        <authorList>
            <person name="Liu Q."/>
            <person name="Xin Y.-H."/>
        </authorList>
    </citation>
    <scope>NUCLEOTIDE SEQUENCE [LARGE SCALE GENOMIC DNA]</scope>
    <source>
        <strain evidence="2 3">KACC 18900</strain>
    </source>
</reference>
<gene>
    <name evidence="2" type="ORF">WKW82_25175</name>
</gene>
<feature type="region of interest" description="Disordered" evidence="1">
    <location>
        <begin position="676"/>
        <end position="711"/>
    </location>
</feature>
<sequence length="906" mass="100064">MIDPTQQMLLDGSLALGRASSQARAWITRLAQSATSVASEEHSLLEETRRAENLARKVAVSAGRRNSAGVFGPSQAGKSYLVSVLGKSQGEPLIADFAGTPKNFIQELNPEGGKEATGLVTRFTIVKGTRDGKHSVELRLLTETDLVKIIGNSFMSDFDQNNRKLALPAEDDIRALLAKLEANARASAPHLDEIVMFDIGEYFRANFAAAIGPLVRSGYWDALTRFGHRLALAQRAELYSVLWGQSKDLTDVFLLLARMLEELGHAATGRATLDCLIPRSQSIIDVDVVKLRLGTPEDLKDVISVIPELAEGGDAPPVKVPRATLTALVAEIKVVMASQPWAFFEHTDLLDFPGARAREKMLELPADAQERAFCVRNMLLRGKIAYLFQRYTEERELTSMLLCMPPSNQEVKDLTSLVGKWVGQTHGDSAKDRGKLPCALFFVLTKFDLELMAKPGDTEESWRNRIDTRLEASMYQLYKQEDWLQNWNGKPFASTYFLRNPDYEIEAVFQYGPGEPGSRRETGIASQAQARITANREGFIGSERGRRHFTDPALAWDCAMALNDGGVKYLVDNLEQVLSPTLKARQLAGRLVDQSQQLDSRMRRFYQADDDSSRKEKEGALMNLRRQLHAASKERDFVNFMQLLSQMKVVEADVRGAFLNIASMKIEAQSVPHPAAAAASVAEPDPWDDDPWAEPATAPGAGSTPAPAPRRQRDRFDHFAAQVLNLWTEKVRGLTTQPQTLTSLGMDAQLVGDLGNELVIAAHRTLLSERIADRVRNQVEAANLRWDEVADRSAGIAFLMVNDYVSHLGFGELAPDKRPAVPEAPKPRVRGVFAPLPMPQPGQIPTLSEARVPMENGYFLDWGVAFKQLGLDNVSFSGGREIDEADNRALGAILAEMAPALQVKVD</sequence>
<dbReference type="InterPro" id="IPR017030">
    <property type="entry name" value="Vir_effector_SfrC"/>
</dbReference>
<dbReference type="EMBL" id="JBBKZT010000012">
    <property type="protein sequence ID" value="MEJ8849961.1"/>
    <property type="molecule type" value="Genomic_DNA"/>
</dbReference>
<dbReference type="RefSeq" id="WP_340345122.1">
    <property type="nucleotide sequence ID" value="NZ_JBBKZT010000012.1"/>
</dbReference>
<protein>
    <submittedName>
        <fullName evidence="2">Virulence factor SrfC family protein</fullName>
    </submittedName>
</protein>
<evidence type="ECO:0000313" key="3">
    <source>
        <dbReference type="Proteomes" id="UP001385892"/>
    </source>
</evidence>
<comment type="caution">
    <text evidence="2">The sequence shown here is derived from an EMBL/GenBank/DDBJ whole genome shotgun (WGS) entry which is preliminary data.</text>
</comment>
<feature type="compositionally biased region" description="Low complexity" evidence="1">
    <location>
        <begin position="693"/>
        <end position="705"/>
    </location>
</feature>
<evidence type="ECO:0000313" key="2">
    <source>
        <dbReference type="EMBL" id="MEJ8849961.1"/>
    </source>
</evidence>
<evidence type="ECO:0000256" key="1">
    <source>
        <dbReference type="SAM" id="MobiDB-lite"/>
    </source>
</evidence>
<organism evidence="2 3">
    <name type="scientific">Variovorax rhizosphaerae</name>
    <dbReference type="NCBI Taxonomy" id="1836200"/>
    <lineage>
        <taxon>Bacteria</taxon>
        <taxon>Pseudomonadati</taxon>
        <taxon>Pseudomonadota</taxon>
        <taxon>Betaproteobacteria</taxon>
        <taxon>Burkholderiales</taxon>
        <taxon>Comamonadaceae</taxon>
        <taxon>Variovorax</taxon>
    </lineage>
</organism>
<dbReference type="Pfam" id="PF10139">
    <property type="entry name" value="Virul_Fac"/>
    <property type="match status" value="1"/>
</dbReference>